<evidence type="ECO:0000313" key="1">
    <source>
        <dbReference type="EMBL" id="KKT37569.1"/>
    </source>
</evidence>
<accession>A0A0G1JQ14</accession>
<reference evidence="1 2" key="1">
    <citation type="journal article" date="2015" name="Nature">
        <title>rRNA introns, odd ribosomes, and small enigmatic genomes across a large radiation of phyla.</title>
        <authorList>
            <person name="Brown C.T."/>
            <person name="Hug L.A."/>
            <person name="Thomas B.C."/>
            <person name="Sharon I."/>
            <person name="Castelle C.J."/>
            <person name="Singh A."/>
            <person name="Wilkins M.J."/>
            <person name="Williams K.H."/>
            <person name="Banfield J.F."/>
        </authorList>
    </citation>
    <scope>NUCLEOTIDE SEQUENCE [LARGE SCALE GENOMIC DNA]</scope>
</reference>
<gene>
    <name evidence="1" type="ORF">UW26_C0030G0008</name>
</gene>
<dbReference type="EMBL" id="LCHQ01000030">
    <property type="protein sequence ID" value="KKT37569.1"/>
    <property type="molecule type" value="Genomic_DNA"/>
</dbReference>
<protein>
    <submittedName>
        <fullName evidence="1">Uncharacterized protein</fullName>
    </submittedName>
</protein>
<sequence>MDHKKGRVVALPYVLETVLEGDNRKCPVLQMIFDIFVGRNEQGNRNAFYREVLDLTVPTKRPIGLENYDRSFKSIPRGNDKNISVSFIKR</sequence>
<organism evidence="1 2">
    <name type="scientific">Candidatus Collierbacteria bacterium GW2011_GWF1_44_12</name>
    <dbReference type="NCBI Taxonomy" id="1618402"/>
    <lineage>
        <taxon>Bacteria</taxon>
        <taxon>Candidatus Collieribacteriota</taxon>
    </lineage>
</organism>
<name>A0A0G1JQ14_9BACT</name>
<dbReference type="Proteomes" id="UP000034097">
    <property type="component" value="Unassembled WGS sequence"/>
</dbReference>
<comment type="caution">
    <text evidence="1">The sequence shown here is derived from an EMBL/GenBank/DDBJ whole genome shotgun (WGS) entry which is preliminary data.</text>
</comment>
<proteinExistence type="predicted"/>
<evidence type="ECO:0000313" key="2">
    <source>
        <dbReference type="Proteomes" id="UP000034097"/>
    </source>
</evidence>
<dbReference type="AlphaFoldDB" id="A0A0G1JQ14"/>